<dbReference type="SUPFAM" id="SSF54791">
    <property type="entry name" value="Eukaryotic type KH-domain (KH-domain type I)"/>
    <property type="match status" value="1"/>
</dbReference>
<dbReference type="InterPro" id="IPR036612">
    <property type="entry name" value="KH_dom_type_1_sf"/>
</dbReference>
<dbReference type="GO" id="GO:0016757">
    <property type="term" value="F:glycosyltransferase activity"/>
    <property type="evidence" value="ECO:0007669"/>
    <property type="project" value="UniProtKB-KW"/>
</dbReference>
<evidence type="ECO:0000259" key="6">
    <source>
        <dbReference type="PROSITE" id="PS50918"/>
    </source>
</evidence>
<protein>
    <recommendedName>
        <fullName evidence="6">WWE domain-containing protein</fullName>
    </recommendedName>
</protein>
<dbReference type="Pfam" id="PF23254">
    <property type="entry name" value="KH_PARP14_8"/>
    <property type="match status" value="1"/>
</dbReference>
<name>A0ABD0Q8A8_CIRMR</name>
<dbReference type="GO" id="GO:0005634">
    <property type="term" value="C:nucleus"/>
    <property type="evidence" value="ECO:0007669"/>
    <property type="project" value="UniProtKB-SubCell"/>
</dbReference>
<feature type="domain" description="WWE" evidence="6">
    <location>
        <begin position="105"/>
        <end position="181"/>
    </location>
</feature>
<evidence type="ECO:0000256" key="1">
    <source>
        <dbReference type="ARBA" id="ARBA00004123"/>
    </source>
</evidence>
<keyword evidence="2" id="KW-0328">Glycosyltransferase</keyword>
<keyword evidence="5" id="KW-0539">Nucleus</keyword>
<evidence type="ECO:0000313" key="7">
    <source>
        <dbReference type="EMBL" id="KAL0182437.1"/>
    </source>
</evidence>
<dbReference type="Gene3D" id="3.30.1370.10">
    <property type="entry name" value="K Homology domain, type 1"/>
    <property type="match status" value="1"/>
</dbReference>
<evidence type="ECO:0000256" key="2">
    <source>
        <dbReference type="ARBA" id="ARBA00022676"/>
    </source>
</evidence>
<evidence type="ECO:0000256" key="5">
    <source>
        <dbReference type="ARBA" id="ARBA00023242"/>
    </source>
</evidence>
<dbReference type="InterPro" id="IPR057049">
    <property type="entry name" value="PARP14_KH_8"/>
</dbReference>
<keyword evidence="3" id="KW-0808">Transferase</keyword>
<sequence>MLKIEPVVFQLCGETPEDLNEARNMINSSIIREHVNIPICDPAIAHFTREDGEMLNAMQRELSVSVRLEKKGQDSVITLEGLKRDVQIADSRIRDMIRKVDRNGNRRNVAILISSMVQWQYQENGWSVSNFDIFTNYELEQAYQNRQPTLRIKINNDEYEADLVYKEATRSQIKIKLNRDL</sequence>
<dbReference type="PROSITE" id="PS50918">
    <property type="entry name" value="WWE"/>
    <property type="match status" value="1"/>
</dbReference>
<evidence type="ECO:0000256" key="3">
    <source>
        <dbReference type="ARBA" id="ARBA00022679"/>
    </source>
</evidence>
<dbReference type="PANTHER" id="PTHR14453:SF106">
    <property type="entry name" value="POLY [ADP-RIBOSE] POLYMERASE"/>
    <property type="match status" value="1"/>
</dbReference>
<gene>
    <name evidence="7" type="ORF">M9458_021812</name>
</gene>
<keyword evidence="8" id="KW-1185">Reference proteome</keyword>
<dbReference type="AlphaFoldDB" id="A0ABD0Q8A8"/>
<proteinExistence type="predicted"/>
<dbReference type="SUPFAM" id="SSF117839">
    <property type="entry name" value="WWE domain"/>
    <property type="match status" value="1"/>
</dbReference>
<comment type="caution">
    <text evidence="7">The sequence shown here is derived from an EMBL/GenBank/DDBJ whole genome shotgun (WGS) entry which is preliminary data.</text>
</comment>
<dbReference type="InterPro" id="IPR037197">
    <property type="entry name" value="WWE_dom_sf"/>
</dbReference>
<reference evidence="7 8" key="1">
    <citation type="submission" date="2024-05" db="EMBL/GenBank/DDBJ databases">
        <title>Genome sequencing and assembly of Indian major carp, Cirrhinus mrigala (Hamilton, 1822).</title>
        <authorList>
            <person name="Mohindra V."/>
            <person name="Chowdhury L.M."/>
            <person name="Lal K."/>
            <person name="Jena J.K."/>
        </authorList>
    </citation>
    <scope>NUCLEOTIDE SEQUENCE [LARGE SCALE GENOMIC DNA]</scope>
    <source>
        <strain evidence="7">CM1030</strain>
        <tissue evidence="7">Blood</tissue>
    </source>
</reference>
<comment type="subcellular location">
    <subcellularLocation>
        <location evidence="1">Nucleus</location>
    </subcellularLocation>
</comment>
<dbReference type="EMBL" id="JAMKFB020000010">
    <property type="protein sequence ID" value="KAL0182437.1"/>
    <property type="molecule type" value="Genomic_DNA"/>
</dbReference>
<organism evidence="7 8">
    <name type="scientific">Cirrhinus mrigala</name>
    <name type="common">Mrigala</name>
    <dbReference type="NCBI Taxonomy" id="683832"/>
    <lineage>
        <taxon>Eukaryota</taxon>
        <taxon>Metazoa</taxon>
        <taxon>Chordata</taxon>
        <taxon>Craniata</taxon>
        <taxon>Vertebrata</taxon>
        <taxon>Euteleostomi</taxon>
        <taxon>Actinopterygii</taxon>
        <taxon>Neopterygii</taxon>
        <taxon>Teleostei</taxon>
        <taxon>Ostariophysi</taxon>
        <taxon>Cypriniformes</taxon>
        <taxon>Cyprinidae</taxon>
        <taxon>Labeoninae</taxon>
        <taxon>Labeonini</taxon>
        <taxon>Cirrhinus</taxon>
    </lineage>
</organism>
<dbReference type="Gene3D" id="3.30.720.50">
    <property type="match status" value="1"/>
</dbReference>
<dbReference type="Pfam" id="PF22005">
    <property type="entry name" value="WWE_1"/>
    <property type="match status" value="1"/>
</dbReference>
<evidence type="ECO:0000256" key="4">
    <source>
        <dbReference type="ARBA" id="ARBA00023027"/>
    </source>
</evidence>
<evidence type="ECO:0000313" key="8">
    <source>
        <dbReference type="Proteomes" id="UP001529510"/>
    </source>
</evidence>
<dbReference type="PANTHER" id="PTHR14453">
    <property type="entry name" value="PARP/ZINC FINGER CCCH TYPE DOMAIN CONTAINING PROTEIN"/>
    <property type="match status" value="1"/>
</dbReference>
<dbReference type="InterPro" id="IPR054596">
    <property type="entry name" value="PARP14_WWE"/>
</dbReference>
<dbReference type="InterPro" id="IPR004170">
    <property type="entry name" value="WWE_dom"/>
</dbReference>
<dbReference type="Proteomes" id="UP001529510">
    <property type="component" value="Unassembled WGS sequence"/>
</dbReference>
<keyword evidence="4" id="KW-0520">NAD</keyword>
<accession>A0ABD0Q8A8</accession>
<dbReference type="InterPro" id="IPR052056">
    <property type="entry name" value="Mono-ARTD/PARP"/>
</dbReference>